<comment type="subcellular location">
    <subcellularLocation>
        <location evidence="1">Nucleus</location>
    </subcellularLocation>
</comment>
<evidence type="ECO:0000256" key="1">
    <source>
        <dbReference type="ARBA" id="ARBA00004123"/>
    </source>
</evidence>
<keyword evidence="2" id="KW-0539">Nucleus</keyword>
<evidence type="ECO:0000256" key="2">
    <source>
        <dbReference type="ARBA" id="ARBA00023242"/>
    </source>
</evidence>
<evidence type="ECO:0000256" key="3">
    <source>
        <dbReference type="SAM" id="Phobius"/>
    </source>
</evidence>
<protein>
    <recommendedName>
        <fullName evidence="4">RecQ mediated genome instability protein 1 OB-fold domain-containing protein</fullName>
    </recommendedName>
</protein>
<reference evidence="5 6" key="1">
    <citation type="journal article" date="2019" name="G3 (Bethesda)">
        <title>Sequencing of a Wild Apple (Malus baccata) Genome Unravels the Differences Between Cultivated and Wild Apple Species Regarding Disease Resistance and Cold Tolerance.</title>
        <authorList>
            <person name="Chen X."/>
        </authorList>
    </citation>
    <scope>NUCLEOTIDE SEQUENCE [LARGE SCALE GENOMIC DNA]</scope>
    <source>
        <strain evidence="6">cv. Shandingzi</strain>
        <tissue evidence="5">Leaves</tissue>
    </source>
</reference>
<comment type="caution">
    <text evidence="5">The sequence shown here is derived from an EMBL/GenBank/DDBJ whole genome shotgun (WGS) entry which is preliminary data.</text>
</comment>
<organism evidence="5 6">
    <name type="scientific">Malus baccata</name>
    <name type="common">Siberian crab apple</name>
    <name type="synonym">Pyrus baccata</name>
    <dbReference type="NCBI Taxonomy" id="106549"/>
    <lineage>
        <taxon>Eukaryota</taxon>
        <taxon>Viridiplantae</taxon>
        <taxon>Streptophyta</taxon>
        <taxon>Embryophyta</taxon>
        <taxon>Tracheophyta</taxon>
        <taxon>Spermatophyta</taxon>
        <taxon>Magnoliopsida</taxon>
        <taxon>eudicotyledons</taxon>
        <taxon>Gunneridae</taxon>
        <taxon>Pentapetalae</taxon>
        <taxon>rosids</taxon>
        <taxon>fabids</taxon>
        <taxon>Rosales</taxon>
        <taxon>Rosaceae</taxon>
        <taxon>Amygdaloideae</taxon>
        <taxon>Maleae</taxon>
        <taxon>Malus</taxon>
    </lineage>
</organism>
<evidence type="ECO:0000259" key="4">
    <source>
        <dbReference type="Pfam" id="PF08585"/>
    </source>
</evidence>
<dbReference type="InterPro" id="IPR042470">
    <property type="entry name" value="RMI1_N_C_sf"/>
</dbReference>
<dbReference type="PANTHER" id="PTHR13681">
    <property type="entry name" value="SURVIVAL OF MOTOR NEURON-RELATED-SPLICING FACTOR 30-RELATED"/>
    <property type="match status" value="1"/>
</dbReference>
<keyword evidence="6" id="KW-1185">Reference proteome</keyword>
<feature type="domain" description="RecQ mediated genome instability protein 1 OB-fold" evidence="4">
    <location>
        <begin position="100"/>
        <end position="158"/>
    </location>
</feature>
<dbReference type="InterPro" id="IPR013894">
    <property type="entry name" value="RMI1_OB"/>
</dbReference>
<keyword evidence="3" id="KW-0472">Membrane</keyword>
<keyword evidence="3" id="KW-0812">Transmembrane</keyword>
<proteinExistence type="predicted"/>
<dbReference type="STRING" id="106549.A0A540LVH6"/>
<accession>A0A540LVH6</accession>
<feature type="transmembrane region" description="Helical" evidence="3">
    <location>
        <begin position="31"/>
        <end position="49"/>
    </location>
</feature>
<dbReference type="EMBL" id="VIEB01000450">
    <property type="protein sequence ID" value="TQD90487.1"/>
    <property type="molecule type" value="Genomic_DNA"/>
</dbReference>
<dbReference type="PANTHER" id="PTHR13681:SF24">
    <property type="entry name" value="TUDOR DOMAIN-CONTAINING PROTEIN 3"/>
    <property type="match status" value="1"/>
</dbReference>
<dbReference type="Pfam" id="PF08585">
    <property type="entry name" value="RMI1_N_C"/>
    <property type="match status" value="1"/>
</dbReference>
<name>A0A540LVH6_MALBA</name>
<gene>
    <name evidence="5" type="ORF">C1H46_023925</name>
</gene>
<dbReference type="GO" id="GO:0005634">
    <property type="term" value="C:nucleus"/>
    <property type="evidence" value="ECO:0007669"/>
    <property type="project" value="UniProtKB-SubCell"/>
</dbReference>
<dbReference type="Proteomes" id="UP000315295">
    <property type="component" value="Unassembled WGS sequence"/>
</dbReference>
<keyword evidence="3" id="KW-1133">Transmembrane helix</keyword>
<evidence type="ECO:0000313" key="6">
    <source>
        <dbReference type="Proteomes" id="UP000315295"/>
    </source>
</evidence>
<dbReference type="AlphaFoldDB" id="A0A540LVH6"/>
<sequence length="177" mass="19750">MNLKSISAMSMPDSHTLLRSSHLFGPKVLQVNHSFLYFSLFFLVLCLVAEKIDKEKEKLWSFLCVLLSNGLGKGRCQKQNGGFFEEFESSAAFDALRSLTTATAVEYSHTPAISDDVVPETKVCLEGKVTVRNGIVCLSPKVVTLLGGVVQSLYEEWQMNTKYSEFSRSTFKDFTGK</sequence>
<dbReference type="Gene3D" id="2.40.50.770">
    <property type="entry name" value="RecQ-mediated genome instability protein Rmi1, C-terminal domain"/>
    <property type="match status" value="1"/>
</dbReference>
<evidence type="ECO:0000313" key="5">
    <source>
        <dbReference type="EMBL" id="TQD90487.1"/>
    </source>
</evidence>